<dbReference type="PIRSF" id="PIRSF004505">
    <property type="entry name" value="MT_bac"/>
    <property type="match status" value="1"/>
</dbReference>
<dbReference type="CDD" id="cd18081">
    <property type="entry name" value="RlmH-like"/>
    <property type="match status" value="1"/>
</dbReference>
<comment type="subunit">
    <text evidence="5">Homodimer.</text>
</comment>
<dbReference type="InterPro" id="IPR029028">
    <property type="entry name" value="Alpha/beta_knot_MTases"/>
</dbReference>
<evidence type="ECO:0000256" key="4">
    <source>
        <dbReference type="ARBA" id="ARBA00038303"/>
    </source>
</evidence>
<evidence type="ECO:0000313" key="7">
    <source>
        <dbReference type="Proteomes" id="UP000230557"/>
    </source>
</evidence>
<dbReference type="SUPFAM" id="SSF75217">
    <property type="entry name" value="alpha/beta knot"/>
    <property type="match status" value="1"/>
</dbReference>
<evidence type="ECO:0000256" key="5">
    <source>
        <dbReference type="HAMAP-Rule" id="MF_00658"/>
    </source>
</evidence>
<dbReference type="Proteomes" id="UP000230557">
    <property type="component" value="Unassembled WGS sequence"/>
</dbReference>
<dbReference type="Pfam" id="PF02590">
    <property type="entry name" value="SPOUT_MTase"/>
    <property type="match status" value="1"/>
</dbReference>
<evidence type="ECO:0000256" key="1">
    <source>
        <dbReference type="ARBA" id="ARBA00022603"/>
    </source>
</evidence>
<comment type="subcellular location">
    <subcellularLocation>
        <location evidence="5">Cytoplasm</location>
    </subcellularLocation>
</comment>
<comment type="similarity">
    <text evidence="4 5">Belongs to the RNA methyltransferase RlmH family.</text>
</comment>
<dbReference type="InterPro" id="IPR003742">
    <property type="entry name" value="RlmH-like"/>
</dbReference>
<organism evidence="6 7">
    <name type="scientific">Candidatus Doudnabacteria bacterium CG10_big_fil_rev_8_21_14_0_10_41_10</name>
    <dbReference type="NCBI Taxonomy" id="1974551"/>
    <lineage>
        <taxon>Bacteria</taxon>
        <taxon>Candidatus Doudnaibacteriota</taxon>
    </lineage>
</organism>
<dbReference type="HAMAP" id="MF_00658">
    <property type="entry name" value="23SrRNA_methyltr_H"/>
    <property type="match status" value="1"/>
</dbReference>
<keyword evidence="1 5" id="KW-0489">Methyltransferase</keyword>
<feature type="binding site" evidence="5">
    <location>
        <begin position="124"/>
        <end position="129"/>
    </location>
    <ligand>
        <name>S-adenosyl-L-methionine</name>
        <dbReference type="ChEBI" id="CHEBI:59789"/>
    </ligand>
</feature>
<comment type="function">
    <text evidence="5">Specifically methylates the pseudouridine at position 1915 (m3Psi1915) in 23S rRNA.</text>
</comment>
<keyword evidence="2 5" id="KW-0808">Transferase</keyword>
<reference evidence="7" key="1">
    <citation type="submission" date="2017-09" db="EMBL/GenBank/DDBJ databases">
        <title>Depth-based differentiation of microbial function through sediment-hosted aquifers and enrichment of novel symbionts in the deep terrestrial subsurface.</title>
        <authorList>
            <person name="Probst A.J."/>
            <person name="Ladd B."/>
            <person name="Jarett J.K."/>
            <person name="Geller-Mcgrath D.E."/>
            <person name="Sieber C.M.K."/>
            <person name="Emerson J.B."/>
            <person name="Anantharaman K."/>
            <person name="Thomas B.C."/>
            <person name="Malmstrom R."/>
            <person name="Stieglmeier M."/>
            <person name="Klingl A."/>
            <person name="Woyke T."/>
            <person name="Ryan C.M."/>
            <person name="Banfield J.F."/>
        </authorList>
    </citation>
    <scope>NUCLEOTIDE SEQUENCE [LARGE SCALE GENOMIC DNA]</scope>
</reference>
<proteinExistence type="inferred from homology"/>
<evidence type="ECO:0000313" key="6">
    <source>
        <dbReference type="EMBL" id="PIR97109.1"/>
    </source>
</evidence>
<dbReference type="GO" id="GO:0005737">
    <property type="term" value="C:cytoplasm"/>
    <property type="evidence" value="ECO:0007669"/>
    <property type="project" value="UniProtKB-SubCell"/>
</dbReference>
<comment type="catalytic activity">
    <reaction evidence="5">
        <text>pseudouridine(1915) in 23S rRNA + S-adenosyl-L-methionine = N(3)-methylpseudouridine(1915) in 23S rRNA + S-adenosyl-L-homocysteine + H(+)</text>
        <dbReference type="Rhea" id="RHEA:42752"/>
        <dbReference type="Rhea" id="RHEA-COMP:10221"/>
        <dbReference type="Rhea" id="RHEA-COMP:10222"/>
        <dbReference type="ChEBI" id="CHEBI:15378"/>
        <dbReference type="ChEBI" id="CHEBI:57856"/>
        <dbReference type="ChEBI" id="CHEBI:59789"/>
        <dbReference type="ChEBI" id="CHEBI:65314"/>
        <dbReference type="ChEBI" id="CHEBI:74486"/>
        <dbReference type="EC" id="2.1.1.177"/>
    </reaction>
</comment>
<gene>
    <name evidence="5" type="primary">rlmH</name>
    <name evidence="6" type="ORF">COT91_03335</name>
</gene>
<protein>
    <recommendedName>
        <fullName evidence="5">Ribosomal RNA large subunit methyltransferase H</fullName>
        <ecNumber evidence="5">2.1.1.177</ecNumber>
    </recommendedName>
    <alternativeName>
        <fullName evidence="5">23S rRNA (pseudouridine1915-N3)-methyltransferase</fullName>
    </alternativeName>
    <alternativeName>
        <fullName evidence="5">23S rRNA m3Psi1915 methyltransferase</fullName>
    </alternativeName>
    <alternativeName>
        <fullName evidence="5">rRNA (pseudouridine-N3-)-methyltransferase RlmH</fullName>
    </alternativeName>
</protein>
<dbReference type="AlphaFoldDB" id="A0A2H0VFH5"/>
<evidence type="ECO:0000256" key="2">
    <source>
        <dbReference type="ARBA" id="ARBA00022679"/>
    </source>
</evidence>
<dbReference type="EMBL" id="PFAJ01000044">
    <property type="protein sequence ID" value="PIR97109.1"/>
    <property type="molecule type" value="Genomic_DNA"/>
</dbReference>
<keyword evidence="3 5" id="KW-0949">S-adenosyl-L-methionine</keyword>
<name>A0A2H0VFH5_9BACT</name>
<dbReference type="EC" id="2.1.1.177" evidence="5"/>
<feature type="binding site" evidence="5">
    <location>
        <position position="74"/>
    </location>
    <ligand>
        <name>S-adenosyl-L-methionine</name>
        <dbReference type="ChEBI" id="CHEBI:59789"/>
    </ligand>
</feature>
<keyword evidence="5" id="KW-0698">rRNA processing</keyword>
<dbReference type="InterPro" id="IPR029026">
    <property type="entry name" value="tRNA_m1G_MTases_N"/>
</dbReference>
<comment type="caution">
    <text evidence="6">The sequence shown here is derived from an EMBL/GenBank/DDBJ whole genome shotgun (WGS) entry which is preliminary data.</text>
</comment>
<dbReference type="PANTHER" id="PTHR33603:SF1">
    <property type="entry name" value="RIBOSOMAL RNA LARGE SUBUNIT METHYLTRANSFERASE H"/>
    <property type="match status" value="1"/>
</dbReference>
<sequence length="156" mass="17844">MLKFTIITVGKLKEQAFLTLEKEYLDRLSPYAKIKIVEIPEVAYRKEKDASKSRLKEAEIILKQIPEGSLVIALDEKGKTLTSQNFARVLAPYNATSREMTFIIGSSTGLSDDIKKKSNWFLSLSPLTFTHNFARILLEEQIYMALTILSEKIYHK</sequence>
<dbReference type="Gene3D" id="3.40.1280.10">
    <property type="match status" value="1"/>
</dbReference>
<evidence type="ECO:0000256" key="3">
    <source>
        <dbReference type="ARBA" id="ARBA00022691"/>
    </source>
</evidence>
<dbReference type="GO" id="GO:0070038">
    <property type="term" value="F:rRNA (pseudouridine-N3-)-methyltransferase activity"/>
    <property type="evidence" value="ECO:0007669"/>
    <property type="project" value="UniProtKB-UniRule"/>
</dbReference>
<feature type="binding site" evidence="5">
    <location>
        <position position="105"/>
    </location>
    <ligand>
        <name>S-adenosyl-L-methionine</name>
        <dbReference type="ChEBI" id="CHEBI:59789"/>
    </ligand>
</feature>
<dbReference type="PANTHER" id="PTHR33603">
    <property type="entry name" value="METHYLTRANSFERASE"/>
    <property type="match status" value="1"/>
</dbReference>
<accession>A0A2H0VFH5</accession>
<keyword evidence="5" id="KW-0963">Cytoplasm</keyword>